<dbReference type="InterPro" id="IPR001362">
    <property type="entry name" value="Glyco_hydro_32"/>
</dbReference>
<keyword evidence="5" id="KW-1133">Transmembrane helix</keyword>
<sequence>MSTRQRITALTGAVVLILSLVIYMLTVSPAEQISEKEEAAEREEISYDQSLRPQYHYTPAENWMNDPNGMVYYEGEYHLFYQYNPDGDQFGNMSWGHAVSEDLVHWEEQEVALTPDEHGMIFSGSIMADEENKSGLFPGEEGGLIAFYTSAGNVQDQRIAYSTDSGRTWKKHEGNPVVPNPGIEDFRDPKVIWHEQSGKYIMLLAAGKKVMFYGSENLVDWEYLSEFGDTGAQGGVWETPELFELPVDGDEEDTRWVLQVDMNPGSIAGGSGGQYFLGDFDGAVFTRQEKSNDINWVDYGTDFYAAQAFNGMDDRVVWMAWMSNWTYASSLPTDPWRGAMSLPREVTLQKDNNGEVQLIQQPADELKDHRGELLYEAAGIELEGSETIDGFEEETYEITAEMEPGSSGEFGFRVRYSSDMQEETIVGYDTKNDLVFTDRLNSGKTDFHESFAGVYRAPSRLEDGTVKLHIFVDRSSVEVFANDGQQVLTTRIFPFPESSGLEIYSKEGDVNIKSLQIYDRPSAW</sequence>
<feature type="domain" description="Glycosyl hydrolase family 32 N-terminal" evidence="6">
    <location>
        <begin position="56"/>
        <end position="362"/>
    </location>
</feature>
<accession>A0A845DVF9</accession>
<comment type="similarity">
    <text evidence="1 4">Belongs to the glycosyl hydrolase 32 family.</text>
</comment>
<dbReference type="Gene3D" id="2.115.10.20">
    <property type="entry name" value="Glycosyl hydrolase domain, family 43"/>
    <property type="match status" value="1"/>
</dbReference>
<protein>
    <submittedName>
        <fullName evidence="8">Glycoside hydrolase family 32 protein</fullName>
    </submittedName>
</protein>
<dbReference type="GO" id="GO:0005737">
    <property type="term" value="C:cytoplasm"/>
    <property type="evidence" value="ECO:0007669"/>
    <property type="project" value="TreeGrafter"/>
</dbReference>
<dbReference type="EMBL" id="WMET01000005">
    <property type="protein sequence ID" value="MYL21480.1"/>
    <property type="molecule type" value="Genomic_DNA"/>
</dbReference>
<dbReference type="InterPro" id="IPR013189">
    <property type="entry name" value="Glyco_hydro_32_C"/>
</dbReference>
<dbReference type="GO" id="GO:0004575">
    <property type="term" value="F:sucrose alpha-glucosidase activity"/>
    <property type="evidence" value="ECO:0007669"/>
    <property type="project" value="TreeGrafter"/>
</dbReference>
<evidence type="ECO:0000313" key="9">
    <source>
        <dbReference type="Proteomes" id="UP000460949"/>
    </source>
</evidence>
<dbReference type="InterPro" id="IPR013320">
    <property type="entry name" value="ConA-like_dom_sf"/>
</dbReference>
<dbReference type="SUPFAM" id="SSF49899">
    <property type="entry name" value="Concanavalin A-like lectins/glucanases"/>
    <property type="match status" value="1"/>
</dbReference>
<reference evidence="8 9" key="1">
    <citation type="submission" date="2019-11" db="EMBL/GenBank/DDBJ databases">
        <title>Genome sequences of 17 halophilic strains isolated from different environments.</title>
        <authorList>
            <person name="Furrow R.E."/>
        </authorList>
    </citation>
    <scope>NUCLEOTIDE SEQUENCE [LARGE SCALE GENOMIC DNA]</scope>
    <source>
        <strain evidence="8 9">22511_23_Filter</strain>
    </source>
</reference>
<dbReference type="InterPro" id="IPR018053">
    <property type="entry name" value="Glyco_hydro_32_AS"/>
</dbReference>
<dbReference type="GO" id="GO:0005987">
    <property type="term" value="P:sucrose catabolic process"/>
    <property type="evidence" value="ECO:0007669"/>
    <property type="project" value="TreeGrafter"/>
</dbReference>
<dbReference type="RefSeq" id="WP_160839225.1">
    <property type="nucleotide sequence ID" value="NZ_WMET01000005.1"/>
</dbReference>
<dbReference type="Pfam" id="PF08244">
    <property type="entry name" value="Glyco_hydro_32C"/>
    <property type="match status" value="1"/>
</dbReference>
<evidence type="ECO:0000313" key="8">
    <source>
        <dbReference type="EMBL" id="MYL21480.1"/>
    </source>
</evidence>
<gene>
    <name evidence="8" type="ORF">GLW04_16370</name>
</gene>
<keyword evidence="2 4" id="KW-0378">Hydrolase</keyword>
<feature type="transmembrane region" description="Helical" evidence="5">
    <location>
        <begin position="7"/>
        <end position="26"/>
    </location>
</feature>
<evidence type="ECO:0000256" key="2">
    <source>
        <dbReference type="ARBA" id="ARBA00022801"/>
    </source>
</evidence>
<proteinExistence type="inferred from homology"/>
<dbReference type="CDD" id="cd18622">
    <property type="entry name" value="GH32_Inu-like"/>
    <property type="match status" value="1"/>
</dbReference>
<keyword evidence="5" id="KW-0812">Transmembrane</keyword>
<evidence type="ECO:0000256" key="5">
    <source>
        <dbReference type="SAM" id="Phobius"/>
    </source>
</evidence>
<keyword evidence="3 4" id="KW-0326">Glycosidase</keyword>
<dbReference type="Proteomes" id="UP000460949">
    <property type="component" value="Unassembled WGS sequence"/>
</dbReference>
<evidence type="ECO:0000259" key="6">
    <source>
        <dbReference type="Pfam" id="PF00251"/>
    </source>
</evidence>
<dbReference type="AlphaFoldDB" id="A0A845DVF9"/>
<evidence type="ECO:0000256" key="1">
    <source>
        <dbReference type="ARBA" id="ARBA00009902"/>
    </source>
</evidence>
<evidence type="ECO:0000256" key="4">
    <source>
        <dbReference type="RuleBase" id="RU362110"/>
    </source>
</evidence>
<dbReference type="Pfam" id="PF00251">
    <property type="entry name" value="Glyco_hydro_32N"/>
    <property type="match status" value="1"/>
</dbReference>
<dbReference type="PANTHER" id="PTHR42800:SF1">
    <property type="entry name" value="EXOINULINASE INUD (AFU_ORTHOLOGUE AFUA_5G00480)"/>
    <property type="match status" value="1"/>
</dbReference>
<evidence type="ECO:0000256" key="3">
    <source>
        <dbReference type="ARBA" id="ARBA00023295"/>
    </source>
</evidence>
<dbReference type="Gene3D" id="2.60.120.560">
    <property type="entry name" value="Exo-inulinase, domain 1"/>
    <property type="match status" value="1"/>
</dbReference>
<dbReference type="PROSITE" id="PS00609">
    <property type="entry name" value="GLYCOSYL_HYDROL_F32"/>
    <property type="match status" value="1"/>
</dbReference>
<dbReference type="SMART" id="SM00640">
    <property type="entry name" value="Glyco_32"/>
    <property type="match status" value="1"/>
</dbReference>
<organism evidence="8 9">
    <name type="scientific">Halobacillus litoralis</name>
    <dbReference type="NCBI Taxonomy" id="45668"/>
    <lineage>
        <taxon>Bacteria</taxon>
        <taxon>Bacillati</taxon>
        <taxon>Bacillota</taxon>
        <taxon>Bacilli</taxon>
        <taxon>Bacillales</taxon>
        <taxon>Bacillaceae</taxon>
        <taxon>Halobacillus</taxon>
    </lineage>
</organism>
<comment type="caution">
    <text evidence="8">The sequence shown here is derived from an EMBL/GenBank/DDBJ whole genome shotgun (WGS) entry which is preliminary data.</text>
</comment>
<dbReference type="InterPro" id="IPR023296">
    <property type="entry name" value="Glyco_hydro_beta-prop_sf"/>
</dbReference>
<dbReference type="SUPFAM" id="SSF75005">
    <property type="entry name" value="Arabinanase/levansucrase/invertase"/>
    <property type="match status" value="1"/>
</dbReference>
<name>A0A845DVF9_9BACI</name>
<feature type="domain" description="Glycosyl hydrolase family 32 C-terminal" evidence="7">
    <location>
        <begin position="391"/>
        <end position="519"/>
    </location>
</feature>
<dbReference type="PANTHER" id="PTHR42800">
    <property type="entry name" value="EXOINULINASE INUD (AFU_ORTHOLOGUE AFUA_5G00480)"/>
    <property type="match status" value="1"/>
</dbReference>
<dbReference type="InterPro" id="IPR013148">
    <property type="entry name" value="Glyco_hydro_32_N"/>
</dbReference>
<keyword evidence="5" id="KW-0472">Membrane</keyword>
<evidence type="ECO:0000259" key="7">
    <source>
        <dbReference type="Pfam" id="PF08244"/>
    </source>
</evidence>